<reference evidence="4" key="1">
    <citation type="journal article" date="2021" name="ISME J.">
        <title>Mercury methylation by metabolically versatile and cosmopolitan marine bacteria.</title>
        <authorList>
            <person name="Lin H."/>
            <person name="Ascher D.B."/>
            <person name="Myung Y."/>
            <person name="Lamborg C.H."/>
            <person name="Hallam S.J."/>
            <person name="Gionfriddo C.M."/>
            <person name="Holt K.E."/>
            <person name="Moreau J.W."/>
        </authorList>
    </citation>
    <scope>NUCLEOTIDE SEQUENCE</scope>
    <source>
        <strain evidence="4">SI075_bin30</strain>
    </source>
</reference>
<dbReference type="Gene3D" id="3.40.50.300">
    <property type="entry name" value="P-loop containing nucleotide triphosphate hydrolases"/>
    <property type="match status" value="1"/>
</dbReference>
<keyword evidence="2 4" id="KW-0067">ATP-binding</keyword>
<organism evidence="4 5">
    <name type="scientific">Candidatus Iainarchaeum sp</name>
    <dbReference type="NCBI Taxonomy" id="3101447"/>
    <lineage>
        <taxon>Archaea</taxon>
        <taxon>Candidatus Iainarchaeota</taxon>
        <taxon>Candidatus Iainarchaeia</taxon>
        <taxon>Candidatus Iainarchaeales</taxon>
        <taxon>Candidatus Iainarchaeaceae</taxon>
        <taxon>Candidatus Iainarchaeum</taxon>
    </lineage>
</organism>
<evidence type="ECO:0000256" key="2">
    <source>
        <dbReference type="ARBA" id="ARBA00022840"/>
    </source>
</evidence>
<comment type="caution">
    <text evidence="4">The sequence shown here is derived from an EMBL/GenBank/DDBJ whole genome shotgun (WGS) entry which is preliminary data.</text>
</comment>
<sequence>MPIISIKNVVKQYGQKVVLNDVSLDIESGEIFGLLGSNGAGKSTLTSIILGLQKPSKGSIVFYEGKKINLKEKIALVPQDTAFYKDFSVEKNMNFFASIYGLKRNKLRERVSFLLKWLELNEFKDTKSDFLSGGYQRLLNIAISLLHDPEIIFMDEPTVGLDPKMRQMFWHKIKELKANGKTIILTTHYMDEAEELCTKIALLKKGKLLSIGKPHELIRQYGGVKVMIFEIKNGIREEHLEKIKQALKESGVVAKGELLFIPFAQKRSLEKVMAITDWLLKEGYEINSSTTKEPNLEDVFLNLTGEQMEVNK</sequence>
<dbReference type="EMBL" id="JABJNZ010000057">
    <property type="protein sequence ID" value="MBT4870739.1"/>
    <property type="molecule type" value="Genomic_DNA"/>
</dbReference>
<dbReference type="PANTHER" id="PTHR43582">
    <property type="entry name" value="LINEARMYCIN RESISTANCE ATP-BINDING PROTEIN LNRL"/>
    <property type="match status" value="1"/>
</dbReference>
<accession>A0A8T5GFJ9</accession>
<dbReference type="GO" id="GO:0016887">
    <property type="term" value="F:ATP hydrolysis activity"/>
    <property type="evidence" value="ECO:0007669"/>
    <property type="project" value="InterPro"/>
</dbReference>
<evidence type="ECO:0000256" key="1">
    <source>
        <dbReference type="ARBA" id="ARBA00022741"/>
    </source>
</evidence>
<keyword evidence="1" id="KW-0547">Nucleotide-binding</keyword>
<dbReference type="InterPro" id="IPR027417">
    <property type="entry name" value="P-loop_NTPase"/>
</dbReference>
<dbReference type="PROSITE" id="PS50893">
    <property type="entry name" value="ABC_TRANSPORTER_2"/>
    <property type="match status" value="1"/>
</dbReference>
<feature type="domain" description="ABC transporter" evidence="3">
    <location>
        <begin position="4"/>
        <end position="230"/>
    </location>
</feature>
<dbReference type="Proteomes" id="UP000722459">
    <property type="component" value="Unassembled WGS sequence"/>
</dbReference>
<dbReference type="InterPro" id="IPR003439">
    <property type="entry name" value="ABC_transporter-like_ATP-bd"/>
</dbReference>
<dbReference type="Pfam" id="PF00005">
    <property type="entry name" value="ABC_tran"/>
    <property type="match status" value="1"/>
</dbReference>
<evidence type="ECO:0000313" key="4">
    <source>
        <dbReference type="EMBL" id="MBT4870739.1"/>
    </source>
</evidence>
<protein>
    <submittedName>
        <fullName evidence="4">ABC transporter ATP-binding protein</fullName>
    </submittedName>
</protein>
<evidence type="ECO:0000313" key="5">
    <source>
        <dbReference type="Proteomes" id="UP000722459"/>
    </source>
</evidence>
<dbReference type="AlphaFoldDB" id="A0A8T5GFJ9"/>
<dbReference type="SUPFAM" id="SSF52540">
    <property type="entry name" value="P-loop containing nucleoside triphosphate hydrolases"/>
    <property type="match status" value="1"/>
</dbReference>
<dbReference type="SMART" id="SM00382">
    <property type="entry name" value="AAA"/>
    <property type="match status" value="1"/>
</dbReference>
<gene>
    <name evidence="4" type="ORF">HON47_04145</name>
</gene>
<evidence type="ECO:0000259" key="3">
    <source>
        <dbReference type="PROSITE" id="PS50893"/>
    </source>
</evidence>
<name>A0A8T5GFJ9_9ARCH</name>
<proteinExistence type="predicted"/>
<dbReference type="PANTHER" id="PTHR43582:SF2">
    <property type="entry name" value="LINEARMYCIN RESISTANCE ATP-BINDING PROTEIN LNRL"/>
    <property type="match status" value="1"/>
</dbReference>
<dbReference type="GO" id="GO:0005524">
    <property type="term" value="F:ATP binding"/>
    <property type="evidence" value="ECO:0007669"/>
    <property type="project" value="UniProtKB-KW"/>
</dbReference>
<dbReference type="InterPro" id="IPR003593">
    <property type="entry name" value="AAA+_ATPase"/>
</dbReference>